<dbReference type="InterPro" id="IPR036388">
    <property type="entry name" value="WH-like_DNA-bd_sf"/>
</dbReference>
<dbReference type="Pfam" id="PF13545">
    <property type="entry name" value="HTH_Crp_2"/>
    <property type="match status" value="1"/>
</dbReference>
<dbReference type="InterPro" id="IPR012318">
    <property type="entry name" value="HTH_CRP"/>
</dbReference>
<keyword evidence="3" id="KW-0804">Transcription</keyword>
<dbReference type="Gene3D" id="1.10.10.10">
    <property type="entry name" value="Winged helix-like DNA-binding domain superfamily/Winged helix DNA-binding domain"/>
    <property type="match status" value="1"/>
</dbReference>
<keyword evidence="7" id="KW-1185">Reference proteome</keyword>
<dbReference type="CDD" id="cd00038">
    <property type="entry name" value="CAP_ED"/>
    <property type="match status" value="1"/>
</dbReference>
<dbReference type="Proteomes" id="UP000753724">
    <property type="component" value="Unassembled WGS sequence"/>
</dbReference>
<evidence type="ECO:0000259" key="4">
    <source>
        <dbReference type="PROSITE" id="PS50042"/>
    </source>
</evidence>
<dbReference type="Pfam" id="PF00027">
    <property type="entry name" value="cNMP_binding"/>
    <property type="match status" value="1"/>
</dbReference>
<evidence type="ECO:0000256" key="2">
    <source>
        <dbReference type="ARBA" id="ARBA00023125"/>
    </source>
</evidence>
<evidence type="ECO:0000259" key="5">
    <source>
        <dbReference type="PROSITE" id="PS51063"/>
    </source>
</evidence>
<keyword evidence="1" id="KW-0805">Transcription regulation</keyword>
<dbReference type="EMBL" id="JAAAPO010000001">
    <property type="protein sequence ID" value="NBC35649.1"/>
    <property type="molecule type" value="Genomic_DNA"/>
</dbReference>
<evidence type="ECO:0000256" key="1">
    <source>
        <dbReference type="ARBA" id="ARBA00023015"/>
    </source>
</evidence>
<sequence length="201" mass="21242">MRTTDTLAPPITVPAGTVLFRAGQDCTGFVVVRDGVVRVTLTGESGREIVLYRVAPGDICLQTFGCLVDGTPYAAQGVAETALTIEILPPARFHALVAQDADFRARLFGAVARRFADMERLVEEVALTGIPARLARALLRLADGGAQVDVTHETLASEIGSAREVVSRQLSVWARGGLIESGRGHLGLTNPAALRQIAEAG</sequence>
<keyword evidence="2" id="KW-0238">DNA-binding</keyword>
<dbReference type="PANTHER" id="PTHR24567:SF74">
    <property type="entry name" value="HTH-TYPE TRANSCRIPTIONAL REGULATOR ARCR"/>
    <property type="match status" value="1"/>
</dbReference>
<organism evidence="6 7">
    <name type="scientific">Novosphingobium ovatum</name>
    <dbReference type="NCBI Taxonomy" id="1908523"/>
    <lineage>
        <taxon>Bacteria</taxon>
        <taxon>Pseudomonadati</taxon>
        <taxon>Pseudomonadota</taxon>
        <taxon>Alphaproteobacteria</taxon>
        <taxon>Sphingomonadales</taxon>
        <taxon>Sphingomonadaceae</taxon>
        <taxon>Novosphingobium</taxon>
    </lineage>
</organism>
<proteinExistence type="predicted"/>
<dbReference type="InterPro" id="IPR014710">
    <property type="entry name" value="RmlC-like_jellyroll"/>
</dbReference>
<evidence type="ECO:0000313" key="7">
    <source>
        <dbReference type="Proteomes" id="UP000753724"/>
    </source>
</evidence>
<dbReference type="InterPro" id="IPR018490">
    <property type="entry name" value="cNMP-bd_dom_sf"/>
</dbReference>
<reference evidence="7" key="1">
    <citation type="submission" date="2020-01" db="EMBL/GenBank/DDBJ databases">
        <title>Sphingomonas sp. strain CSW-10.</title>
        <authorList>
            <person name="Chen W.-M."/>
        </authorList>
    </citation>
    <scope>NUCLEOTIDE SEQUENCE [LARGE SCALE GENOMIC DNA]</scope>
    <source>
        <strain evidence="7">FSY-8</strain>
    </source>
</reference>
<gene>
    <name evidence="6" type="ORF">GTZ99_03660</name>
</gene>
<dbReference type="PROSITE" id="PS50042">
    <property type="entry name" value="CNMP_BINDING_3"/>
    <property type="match status" value="1"/>
</dbReference>
<feature type="domain" description="Cyclic nucleotide-binding" evidence="4">
    <location>
        <begin position="1"/>
        <end position="114"/>
    </location>
</feature>
<dbReference type="SUPFAM" id="SSF46785">
    <property type="entry name" value="Winged helix' DNA-binding domain"/>
    <property type="match status" value="1"/>
</dbReference>
<evidence type="ECO:0000313" key="6">
    <source>
        <dbReference type="EMBL" id="NBC35649.1"/>
    </source>
</evidence>
<dbReference type="SMART" id="SM00419">
    <property type="entry name" value="HTH_CRP"/>
    <property type="match status" value="1"/>
</dbReference>
<protein>
    <submittedName>
        <fullName evidence="6">Helix-turn-helix domain-containing protein</fullName>
    </submittedName>
</protein>
<dbReference type="PROSITE" id="PS51063">
    <property type="entry name" value="HTH_CRP_2"/>
    <property type="match status" value="1"/>
</dbReference>
<evidence type="ECO:0000256" key="3">
    <source>
        <dbReference type="ARBA" id="ARBA00023163"/>
    </source>
</evidence>
<name>A0ABW9XAV7_9SPHN</name>
<dbReference type="InterPro" id="IPR036390">
    <property type="entry name" value="WH_DNA-bd_sf"/>
</dbReference>
<dbReference type="Gene3D" id="2.60.120.10">
    <property type="entry name" value="Jelly Rolls"/>
    <property type="match status" value="1"/>
</dbReference>
<feature type="domain" description="HTH crp-type" evidence="5">
    <location>
        <begin position="128"/>
        <end position="192"/>
    </location>
</feature>
<dbReference type="RefSeq" id="WP_161716898.1">
    <property type="nucleotide sequence ID" value="NZ_JAAAPO010000001.1"/>
</dbReference>
<dbReference type="PANTHER" id="PTHR24567">
    <property type="entry name" value="CRP FAMILY TRANSCRIPTIONAL REGULATORY PROTEIN"/>
    <property type="match status" value="1"/>
</dbReference>
<dbReference type="InterPro" id="IPR000595">
    <property type="entry name" value="cNMP-bd_dom"/>
</dbReference>
<accession>A0ABW9XAV7</accession>
<dbReference type="SUPFAM" id="SSF51206">
    <property type="entry name" value="cAMP-binding domain-like"/>
    <property type="match status" value="1"/>
</dbReference>
<comment type="caution">
    <text evidence="6">The sequence shown here is derived from an EMBL/GenBank/DDBJ whole genome shotgun (WGS) entry which is preliminary data.</text>
</comment>
<dbReference type="InterPro" id="IPR050397">
    <property type="entry name" value="Env_Response_Regulators"/>
</dbReference>